<organism evidence="2 3">
    <name type="scientific">Eikenella corrodens</name>
    <dbReference type="NCBI Taxonomy" id="539"/>
    <lineage>
        <taxon>Bacteria</taxon>
        <taxon>Pseudomonadati</taxon>
        <taxon>Pseudomonadota</taxon>
        <taxon>Betaproteobacteria</taxon>
        <taxon>Neisseriales</taxon>
        <taxon>Neisseriaceae</taxon>
        <taxon>Eikenella</taxon>
    </lineage>
</organism>
<comment type="caution">
    <text evidence="2">The sequence shown here is derived from an EMBL/GenBank/DDBJ whole genome shotgun (WGS) entry which is preliminary data.</text>
</comment>
<feature type="domain" description="SGNH hydrolase-type esterase" evidence="1">
    <location>
        <begin position="36"/>
        <end position="190"/>
    </location>
</feature>
<evidence type="ECO:0000313" key="2">
    <source>
        <dbReference type="EMBL" id="OAM16811.1"/>
    </source>
</evidence>
<dbReference type="Proteomes" id="UP000078003">
    <property type="component" value="Unassembled WGS sequence"/>
</dbReference>
<dbReference type="CDD" id="cd01822">
    <property type="entry name" value="Lysophospholipase_L1_like"/>
    <property type="match status" value="1"/>
</dbReference>
<gene>
    <name evidence="2" type="ORF">A7P85_05010</name>
</gene>
<evidence type="ECO:0000259" key="1">
    <source>
        <dbReference type="Pfam" id="PF13472"/>
    </source>
</evidence>
<dbReference type="PANTHER" id="PTHR30383:SF24">
    <property type="entry name" value="THIOESTERASE 1_PROTEASE 1_LYSOPHOSPHOLIPASE L1"/>
    <property type="match status" value="1"/>
</dbReference>
<dbReference type="Gene3D" id="3.40.50.1110">
    <property type="entry name" value="SGNH hydrolase"/>
    <property type="match status" value="1"/>
</dbReference>
<dbReference type="RefSeq" id="WP_064104342.1">
    <property type="nucleotide sequence ID" value="NZ_LXSF01000004.1"/>
</dbReference>
<dbReference type="GO" id="GO:0004622">
    <property type="term" value="F:phosphatidylcholine lysophospholipase activity"/>
    <property type="evidence" value="ECO:0007669"/>
    <property type="project" value="TreeGrafter"/>
</dbReference>
<reference evidence="3" key="1">
    <citation type="submission" date="2016-05" db="EMBL/GenBank/DDBJ databases">
        <title>Draft genome of Corynebacterium afermentans subsp. afermentans LCDC 88199T.</title>
        <authorList>
            <person name="Bernier A.-M."/>
            <person name="Bernard K."/>
        </authorList>
    </citation>
    <scope>NUCLEOTIDE SEQUENCE [LARGE SCALE GENOMIC DNA]</scope>
    <source>
        <strain evidence="3">NML01-0328</strain>
    </source>
</reference>
<dbReference type="InterPro" id="IPR036514">
    <property type="entry name" value="SGNH_hydro_sf"/>
</dbReference>
<sequence length="206" mass="22119">MNRRQFLIGSAILALAACGKRRNRSQALPKGSAVLALGDSLTYGYGAAPTAAYPVQLATLTGWKVINGGVSGDTTADALARLPGLMRQHPKLVIISIGGNDFLRKLPESTTRANIGKIIQTVQAANILAVLVAIPHFTVGALFGKLSDHPLYQEIAEQYRIPLLSGAWSEILGDKDLKSDQIHANTEGYRKFAELLKAFLEEQGLV</sequence>
<dbReference type="AlphaFoldDB" id="A0A1A9REQ2"/>
<proteinExistence type="predicted"/>
<dbReference type="SUPFAM" id="SSF52266">
    <property type="entry name" value="SGNH hydrolase"/>
    <property type="match status" value="1"/>
</dbReference>
<dbReference type="EMBL" id="LXSF01000004">
    <property type="protein sequence ID" value="OAM16811.1"/>
    <property type="molecule type" value="Genomic_DNA"/>
</dbReference>
<dbReference type="InterPro" id="IPR013830">
    <property type="entry name" value="SGNH_hydro"/>
</dbReference>
<name>A0A1A9REQ2_EIKCO</name>
<dbReference type="PROSITE" id="PS51257">
    <property type="entry name" value="PROKAR_LIPOPROTEIN"/>
    <property type="match status" value="1"/>
</dbReference>
<dbReference type="Pfam" id="PF13472">
    <property type="entry name" value="Lipase_GDSL_2"/>
    <property type="match status" value="1"/>
</dbReference>
<protein>
    <submittedName>
        <fullName evidence="2">Arylesterase</fullName>
    </submittedName>
</protein>
<accession>A0A1A9REQ2</accession>
<dbReference type="PANTHER" id="PTHR30383">
    <property type="entry name" value="THIOESTERASE 1/PROTEASE 1/LYSOPHOSPHOLIPASE L1"/>
    <property type="match status" value="1"/>
</dbReference>
<dbReference type="InterPro" id="IPR051532">
    <property type="entry name" value="Ester_Hydrolysis_Enzymes"/>
</dbReference>
<evidence type="ECO:0000313" key="3">
    <source>
        <dbReference type="Proteomes" id="UP000078003"/>
    </source>
</evidence>